<organism evidence="2 3">
    <name type="scientific">Saccharopolyspora phatthalungensis</name>
    <dbReference type="NCBI Taxonomy" id="664693"/>
    <lineage>
        <taxon>Bacteria</taxon>
        <taxon>Bacillati</taxon>
        <taxon>Actinomycetota</taxon>
        <taxon>Actinomycetes</taxon>
        <taxon>Pseudonocardiales</taxon>
        <taxon>Pseudonocardiaceae</taxon>
        <taxon>Saccharopolyspora</taxon>
    </lineage>
</organism>
<dbReference type="AlphaFoldDB" id="A0A840Q7W8"/>
<dbReference type="RefSeq" id="WP_184729414.1">
    <property type="nucleotide sequence ID" value="NZ_JACHIW010000001.1"/>
</dbReference>
<keyword evidence="3" id="KW-1185">Reference proteome</keyword>
<feature type="region of interest" description="Disordered" evidence="1">
    <location>
        <begin position="40"/>
        <end position="75"/>
    </location>
</feature>
<dbReference type="EMBL" id="JACHIW010000001">
    <property type="protein sequence ID" value="MBB5155831.1"/>
    <property type="molecule type" value="Genomic_DNA"/>
</dbReference>
<gene>
    <name evidence="2" type="ORF">BJ970_003365</name>
</gene>
<accession>A0A840Q7W8</accession>
<proteinExistence type="predicted"/>
<sequence>MSDDDVFGRRWALAEDELLRMLWRSHAGENPDVLLLELHANHHQDRRNPGPFGGRTPRSTRYPRDPRRNRHRVVR</sequence>
<name>A0A840Q7W8_9PSEU</name>
<reference evidence="2 3" key="1">
    <citation type="submission" date="2020-08" db="EMBL/GenBank/DDBJ databases">
        <title>Sequencing the genomes of 1000 actinobacteria strains.</title>
        <authorList>
            <person name="Klenk H.-P."/>
        </authorList>
    </citation>
    <scope>NUCLEOTIDE SEQUENCE [LARGE SCALE GENOMIC DNA]</scope>
    <source>
        <strain evidence="2 3">DSM 45584</strain>
    </source>
</reference>
<evidence type="ECO:0000313" key="3">
    <source>
        <dbReference type="Proteomes" id="UP000584374"/>
    </source>
</evidence>
<dbReference type="Proteomes" id="UP000584374">
    <property type="component" value="Unassembled WGS sequence"/>
</dbReference>
<evidence type="ECO:0000313" key="2">
    <source>
        <dbReference type="EMBL" id="MBB5155831.1"/>
    </source>
</evidence>
<comment type="caution">
    <text evidence="2">The sequence shown here is derived from an EMBL/GenBank/DDBJ whole genome shotgun (WGS) entry which is preliminary data.</text>
</comment>
<evidence type="ECO:0000256" key="1">
    <source>
        <dbReference type="SAM" id="MobiDB-lite"/>
    </source>
</evidence>
<protein>
    <submittedName>
        <fullName evidence="2">Uncharacterized protein</fullName>
    </submittedName>
</protein>